<accession>A0A9N9NKG7</accession>
<comment type="caution">
    <text evidence="1">The sequence shown here is derived from an EMBL/GenBank/DDBJ whole genome shotgun (WGS) entry which is preliminary data.</text>
</comment>
<dbReference type="AlphaFoldDB" id="A0A9N9NKG7"/>
<organism evidence="1 2">
    <name type="scientific">Funneliformis mosseae</name>
    <name type="common">Endomycorrhizal fungus</name>
    <name type="synonym">Glomus mosseae</name>
    <dbReference type="NCBI Taxonomy" id="27381"/>
    <lineage>
        <taxon>Eukaryota</taxon>
        <taxon>Fungi</taxon>
        <taxon>Fungi incertae sedis</taxon>
        <taxon>Mucoromycota</taxon>
        <taxon>Glomeromycotina</taxon>
        <taxon>Glomeromycetes</taxon>
        <taxon>Glomerales</taxon>
        <taxon>Glomeraceae</taxon>
        <taxon>Funneliformis</taxon>
    </lineage>
</organism>
<sequence>QDQDESSISQNNSSIFLLKASDCVVSNLAEDSAETKTNTSNSQSSTKLSVYKAREAQVLPKDTKVSYDYIVAQDFIQEVSSELIDEDDIQVIDGNQELTTDMTIEVELAHLFLNVSIERKNTTQVKQKEISYRYLYGKRFEESVQEIIARDNVSDQTARKQLFQDIIKYLSRIILKTL</sequence>
<reference evidence="1" key="1">
    <citation type="submission" date="2021-06" db="EMBL/GenBank/DDBJ databases">
        <authorList>
            <person name="Kallberg Y."/>
            <person name="Tangrot J."/>
            <person name="Rosling A."/>
        </authorList>
    </citation>
    <scope>NUCLEOTIDE SEQUENCE</scope>
    <source>
        <strain evidence="1">87-6 pot B 2015</strain>
    </source>
</reference>
<feature type="non-terminal residue" evidence="1">
    <location>
        <position position="1"/>
    </location>
</feature>
<name>A0A9N9NKG7_FUNMO</name>
<dbReference type="EMBL" id="CAJVPP010020101">
    <property type="protein sequence ID" value="CAG8739606.1"/>
    <property type="molecule type" value="Genomic_DNA"/>
</dbReference>
<feature type="non-terminal residue" evidence="1">
    <location>
        <position position="178"/>
    </location>
</feature>
<dbReference type="Proteomes" id="UP000789375">
    <property type="component" value="Unassembled WGS sequence"/>
</dbReference>
<gene>
    <name evidence="1" type="ORF">FMOSSE_LOCUS16069</name>
</gene>
<evidence type="ECO:0000313" key="2">
    <source>
        <dbReference type="Proteomes" id="UP000789375"/>
    </source>
</evidence>
<proteinExistence type="predicted"/>
<evidence type="ECO:0000313" key="1">
    <source>
        <dbReference type="EMBL" id="CAG8739606.1"/>
    </source>
</evidence>
<keyword evidence="2" id="KW-1185">Reference proteome</keyword>
<protein>
    <submittedName>
        <fullName evidence="1">2900_t:CDS:1</fullName>
    </submittedName>
</protein>